<reference evidence="4 6" key="2">
    <citation type="submission" date="2019-03" db="EMBL/GenBank/DDBJ databases">
        <title>Genomic Encyclopedia of Archaeal and Bacterial Type Strains, Phase II (KMG-II): from individual species to whole genera.</title>
        <authorList>
            <person name="Goeker M."/>
        </authorList>
    </citation>
    <scope>NUCLEOTIDE SEQUENCE [LARGE SCALE GENOMIC DNA]</scope>
    <source>
        <strain evidence="4 6">DSM 15594</strain>
    </source>
</reference>
<comment type="caution">
    <text evidence="3">The sequence shown here is derived from an EMBL/GenBank/DDBJ whole genome shotgun (WGS) entry which is preliminary data.</text>
</comment>
<dbReference type="AlphaFoldDB" id="A0A235CP52"/>
<dbReference type="InterPro" id="IPR019301">
    <property type="entry name" value="Flagellar_prot_FlgJ_N"/>
</dbReference>
<keyword evidence="6" id="KW-1185">Reference proteome</keyword>
<keyword evidence="4" id="KW-0969">Cilium</keyword>
<dbReference type="RefSeq" id="WP_094276976.1">
    <property type="nucleotide sequence ID" value="NZ_NQJF01000002.1"/>
</dbReference>
<dbReference type="Pfam" id="PF10135">
    <property type="entry name" value="Rod-binding"/>
    <property type="match status" value="1"/>
</dbReference>
<dbReference type="OrthoDB" id="5767686at2"/>
<accession>A0A235CP52</accession>
<evidence type="ECO:0000259" key="2">
    <source>
        <dbReference type="Pfam" id="PF10135"/>
    </source>
</evidence>
<evidence type="ECO:0000313" key="3">
    <source>
        <dbReference type="EMBL" id="OYD25787.1"/>
    </source>
</evidence>
<evidence type="ECO:0000313" key="6">
    <source>
        <dbReference type="Proteomes" id="UP000295058"/>
    </source>
</evidence>
<keyword evidence="3" id="KW-0378">Hydrolase</keyword>
<dbReference type="EMBL" id="NQJF01000002">
    <property type="protein sequence ID" value="OYD25787.1"/>
    <property type="molecule type" value="Genomic_DNA"/>
</dbReference>
<organism evidence="3 5">
    <name type="scientific">Oceanimonas baumannii</name>
    <dbReference type="NCBI Taxonomy" id="129578"/>
    <lineage>
        <taxon>Bacteria</taxon>
        <taxon>Pseudomonadati</taxon>
        <taxon>Pseudomonadota</taxon>
        <taxon>Gammaproteobacteria</taxon>
        <taxon>Aeromonadales</taxon>
        <taxon>Aeromonadaceae</taxon>
        <taxon>Oceanimonas</taxon>
    </lineage>
</organism>
<dbReference type="Proteomes" id="UP000295058">
    <property type="component" value="Unassembled WGS sequence"/>
</dbReference>
<evidence type="ECO:0000313" key="4">
    <source>
        <dbReference type="EMBL" id="TDW60203.1"/>
    </source>
</evidence>
<name>A0A235CP52_9GAMM</name>
<proteinExistence type="predicted"/>
<dbReference type="GO" id="GO:0044781">
    <property type="term" value="P:bacterial-type flagellum organization"/>
    <property type="evidence" value="ECO:0007669"/>
    <property type="project" value="UniProtKB-KW"/>
</dbReference>
<keyword evidence="1" id="KW-1005">Bacterial flagellum biogenesis</keyword>
<sequence length="128" mass="14238">MKIEQSQYLDWQELNTIKRQSPQQGLEQAAEQFEAMFLQMVLKNMRTATDALRDPDSPFTPGPQQTMMRDWHDGQIAMSMASQGQTGLRELMVNQLGGLLKSHAGTVANISESSLAAFSQPLRVAKNG</sequence>
<dbReference type="EMBL" id="SODO01000003">
    <property type="protein sequence ID" value="TDW60203.1"/>
    <property type="molecule type" value="Genomic_DNA"/>
</dbReference>
<reference evidence="3 5" key="1">
    <citation type="submission" date="2017-08" db="EMBL/GenBank/DDBJ databases">
        <title>Draft Genome Sequence of the Marine Bacterium Oceanimonas baumannii ATCC 700832.</title>
        <authorList>
            <person name="Mcclelland W.D."/>
            <person name="Brennan M.A."/>
            <person name="Trachtenberg A.M."/>
            <person name="Maclea K.S."/>
        </authorList>
    </citation>
    <scope>NUCLEOTIDE SEQUENCE [LARGE SCALE GENOMIC DNA]</scope>
    <source>
        <strain evidence="3 5">ATCC 700832</strain>
    </source>
</reference>
<dbReference type="GO" id="GO:0016787">
    <property type="term" value="F:hydrolase activity"/>
    <property type="evidence" value="ECO:0007669"/>
    <property type="project" value="UniProtKB-KW"/>
</dbReference>
<keyword evidence="4" id="KW-0966">Cell projection</keyword>
<protein>
    <submittedName>
        <fullName evidence="4">Flagellar protein FlgJ</fullName>
    </submittedName>
    <submittedName>
        <fullName evidence="3">Peptidoglycan hydrolase</fullName>
    </submittedName>
</protein>
<feature type="domain" description="Flagellar protein FlgJ N-terminal" evidence="2">
    <location>
        <begin position="43"/>
        <end position="95"/>
    </location>
</feature>
<gene>
    <name evidence="3" type="ORF">B6S09_02805</name>
    <name evidence="4" type="ORF">LY04_01198</name>
</gene>
<dbReference type="Proteomes" id="UP000243640">
    <property type="component" value="Unassembled WGS sequence"/>
</dbReference>
<evidence type="ECO:0000313" key="5">
    <source>
        <dbReference type="Proteomes" id="UP000243640"/>
    </source>
</evidence>
<evidence type="ECO:0000256" key="1">
    <source>
        <dbReference type="ARBA" id="ARBA00022795"/>
    </source>
</evidence>
<keyword evidence="4" id="KW-0282">Flagellum</keyword>